<dbReference type="InterPro" id="IPR023772">
    <property type="entry name" value="DNA-bd_HTH_TetR-type_CS"/>
</dbReference>
<protein>
    <recommendedName>
        <fullName evidence="3">HTH tetR-type domain-containing protein</fullName>
    </recommendedName>
</protein>
<dbReference type="PROSITE" id="PS01081">
    <property type="entry name" value="HTH_TETR_1"/>
    <property type="match status" value="1"/>
</dbReference>
<name>A0A1C0YHE7_9BACL</name>
<organism evidence="4 5">
    <name type="scientific">Caryophanon latum</name>
    <dbReference type="NCBI Taxonomy" id="33977"/>
    <lineage>
        <taxon>Bacteria</taxon>
        <taxon>Bacillati</taxon>
        <taxon>Bacillota</taxon>
        <taxon>Bacilli</taxon>
        <taxon>Bacillales</taxon>
        <taxon>Caryophanaceae</taxon>
        <taxon>Caryophanon</taxon>
    </lineage>
</organism>
<dbReference type="Gene3D" id="1.10.357.10">
    <property type="entry name" value="Tetracycline Repressor, domain 2"/>
    <property type="match status" value="1"/>
</dbReference>
<evidence type="ECO:0000313" key="4">
    <source>
        <dbReference type="EMBL" id="OCS86577.1"/>
    </source>
</evidence>
<dbReference type="GO" id="GO:0003677">
    <property type="term" value="F:DNA binding"/>
    <property type="evidence" value="ECO:0007669"/>
    <property type="project" value="UniProtKB-UniRule"/>
</dbReference>
<dbReference type="InterPro" id="IPR050109">
    <property type="entry name" value="HTH-type_TetR-like_transc_reg"/>
</dbReference>
<keyword evidence="5" id="KW-1185">Reference proteome</keyword>
<comment type="caution">
    <text evidence="4">The sequence shown here is derived from an EMBL/GenBank/DDBJ whole genome shotgun (WGS) entry which is preliminary data.</text>
</comment>
<proteinExistence type="predicted"/>
<evidence type="ECO:0000313" key="5">
    <source>
        <dbReference type="Proteomes" id="UP000093482"/>
    </source>
</evidence>
<sequence>MNKRKRHVADVAFTLFIERGVQQTSIQEIIERANISKGTFYNYFASKTECIAAVLELLRYEAREYRLALEVGKDATDKELLIEQISVLIHTNEKRNLHVLFEGLLHSNEPELKNLVLQHRLIELRWIQERLQEVYPFSYEDQTYEAAVLVHGMIHHMLFVLRVTNSAYTLKELVSTMFQYVEILLPNITTCFINTSYLSVLEQTITRPVVMKEDLLQLVDDLLKQSLTLEQQQLLEAVQQEFLRETIRVTVLRALLPALSSSFSQTELERRVQHFVNVTWHYLKAK</sequence>
<dbReference type="AlphaFoldDB" id="A0A1C0YHE7"/>
<accession>A0A1C0YHE7</accession>
<feature type="domain" description="HTH tetR-type" evidence="3">
    <location>
        <begin position="2"/>
        <end position="62"/>
    </location>
</feature>
<evidence type="ECO:0000259" key="3">
    <source>
        <dbReference type="PROSITE" id="PS50977"/>
    </source>
</evidence>
<dbReference type="PROSITE" id="PS50977">
    <property type="entry name" value="HTH_TETR_2"/>
    <property type="match status" value="1"/>
</dbReference>
<dbReference type="PANTHER" id="PTHR30055">
    <property type="entry name" value="HTH-TYPE TRANSCRIPTIONAL REGULATOR RUTR"/>
    <property type="match status" value="1"/>
</dbReference>
<gene>
    <name evidence="4" type="ORF">A6K76_14615</name>
</gene>
<dbReference type="GO" id="GO:0006355">
    <property type="term" value="P:regulation of DNA-templated transcription"/>
    <property type="evidence" value="ECO:0007669"/>
    <property type="project" value="UniProtKB-ARBA"/>
</dbReference>
<evidence type="ECO:0000256" key="2">
    <source>
        <dbReference type="PROSITE-ProRule" id="PRU00335"/>
    </source>
</evidence>
<dbReference type="RefSeq" id="WP_066466132.1">
    <property type="nucleotide sequence ID" value="NZ_MATO01000063.1"/>
</dbReference>
<keyword evidence="1 2" id="KW-0238">DNA-binding</keyword>
<dbReference type="InterPro" id="IPR009057">
    <property type="entry name" value="Homeodomain-like_sf"/>
</dbReference>
<reference evidence="4 5" key="1">
    <citation type="submission" date="2016-07" db="EMBL/GenBank/DDBJ databases">
        <title>Caryophanon latum genome sequencing.</title>
        <authorList>
            <person name="Verma A."/>
            <person name="Pal Y."/>
            <person name="Krishnamurthi S."/>
        </authorList>
    </citation>
    <scope>NUCLEOTIDE SEQUENCE [LARGE SCALE GENOMIC DNA]</scope>
    <source>
        <strain evidence="4 5">DSM 14151</strain>
    </source>
</reference>
<dbReference type="SUPFAM" id="SSF46689">
    <property type="entry name" value="Homeodomain-like"/>
    <property type="match status" value="1"/>
</dbReference>
<dbReference type="Pfam" id="PF00440">
    <property type="entry name" value="TetR_N"/>
    <property type="match status" value="1"/>
</dbReference>
<evidence type="ECO:0000256" key="1">
    <source>
        <dbReference type="ARBA" id="ARBA00023125"/>
    </source>
</evidence>
<dbReference type="EMBL" id="MATO01000063">
    <property type="protein sequence ID" value="OCS86577.1"/>
    <property type="molecule type" value="Genomic_DNA"/>
</dbReference>
<dbReference type="Proteomes" id="UP000093482">
    <property type="component" value="Unassembled WGS sequence"/>
</dbReference>
<dbReference type="InterPro" id="IPR001647">
    <property type="entry name" value="HTH_TetR"/>
</dbReference>
<dbReference type="PRINTS" id="PR00455">
    <property type="entry name" value="HTHTETR"/>
</dbReference>
<feature type="DNA-binding region" description="H-T-H motif" evidence="2">
    <location>
        <begin position="25"/>
        <end position="44"/>
    </location>
</feature>